<organism evidence="1 2">
    <name type="scientific">Candidatus Promineifilum breve</name>
    <dbReference type="NCBI Taxonomy" id="1806508"/>
    <lineage>
        <taxon>Bacteria</taxon>
        <taxon>Bacillati</taxon>
        <taxon>Chloroflexota</taxon>
        <taxon>Ardenticatenia</taxon>
        <taxon>Candidatus Promineifilales</taxon>
        <taxon>Candidatus Promineifilaceae</taxon>
        <taxon>Candidatus Promineifilum</taxon>
    </lineage>
</organism>
<name>A0A161K3V9_9CHLR</name>
<dbReference type="Pfam" id="PF09957">
    <property type="entry name" value="VapB_antitoxin"/>
    <property type="match status" value="1"/>
</dbReference>
<accession>A0A161K3V9</accession>
<dbReference type="KEGG" id="pbf:CFX0092_B0363"/>
<reference evidence="1" key="1">
    <citation type="submission" date="2016-01" db="EMBL/GenBank/DDBJ databases">
        <authorList>
            <person name="Mcilroy J.S."/>
            <person name="Karst M S."/>
            <person name="Albertsen M."/>
        </authorList>
    </citation>
    <scope>NUCLEOTIDE SEQUENCE</scope>
    <source>
        <strain evidence="1">Cfx-K</strain>
    </source>
</reference>
<dbReference type="InterPro" id="IPR019239">
    <property type="entry name" value="VapB_antitoxin"/>
</dbReference>
<dbReference type="RefSeq" id="WP_095045247.1">
    <property type="nucleotide sequence ID" value="NZ_LN890656.1"/>
</dbReference>
<dbReference type="Proteomes" id="UP000215027">
    <property type="component" value="Chromosome II"/>
</dbReference>
<protein>
    <recommendedName>
        <fullName evidence="3">Antitoxin VapB11</fullName>
    </recommendedName>
</protein>
<proteinExistence type="predicted"/>
<dbReference type="EMBL" id="LN890656">
    <property type="protein sequence ID" value="CUS05897.1"/>
    <property type="molecule type" value="Genomic_DNA"/>
</dbReference>
<gene>
    <name evidence="1" type="ORF">CFX0092_B0363</name>
</gene>
<keyword evidence="2" id="KW-1185">Reference proteome</keyword>
<dbReference type="OrthoDB" id="9805830at2"/>
<dbReference type="AlphaFoldDB" id="A0A161K3V9"/>
<sequence>MRTNIVIDEELMTKAIALTGLKTKRAVVEEALRTLIRLNEQAEIAELYGQLHWEGDLNVLREDRFDYAG</sequence>
<evidence type="ECO:0008006" key="3">
    <source>
        <dbReference type="Google" id="ProtNLM"/>
    </source>
</evidence>
<evidence type="ECO:0000313" key="2">
    <source>
        <dbReference type="Proteomes" id="UP000215027"/>
    </source>
</evidence>
<evidence type="ECO:0000313" key="1">
    <source>
        <dbReference type="EMBL" id="CUS05897.1"/>
    </source>
</evidence>